<keyword evidence="3" id="KW-1185">Reference proteome</keyword>
<dbReference type="RefSeq" id="WP_084370891.1">
    <property type="nucleotide sequence ID" value="NZ_FWYF01000001.1"/>
</dbReference>
<dbReference type="OrthoDB" id="1522941at2"/>
<evidence type="ECO:0000313" key="3">
    <source>
        <dbReference type="Proteomes" id="UP000192472"/>
    </source>
</evidence>
<organism evidence="2 3">
    <name type="scientific">Reichenbachiella faecimaris</name>
    <dbReference type="NCBI Taxonomy" id="692418"/>
    <lineage>
        <taxon>Bacteria</taxon>
        <taxon>Pseudomonadati</taxon>
        <taxon>Bacteroidota</taxon>
        <taxon>Cytophagia</taxon>
        <taxon>Cytophagales</taxon>
        <taxon>Reichenbachiellaceae</taxon>
        <taxon>Reichenbachiella</taxon>
    </lineage>
</organism>
<dbReference type="AlphaFoldDB" id="A0A1W2G6S2"/>
<accession>A0A1W2G6S2</accession>
<evidence type="ECO:0000256" key="1">
    <source>
        <dbReference type="ARBA" id="ARBA00022857"/>
    </source>
</evidence>
<dbReference type="Proteomes" id="UP000192472">
    <property type="component" value="Unassembled WGS sequence"/>
</dbReference>
<dbReference type="STRING" id="692418.SAMN04488029_0557"/>
<dbReference type="Pfam" id="PF05893">
    <property type="entry name" value="LuxC"/>
    <property type="match status" value="1"/>
</dbReference>
<dbReference type="GO" id="GO:0008218">
    <property type="term" value="P:bioluminescence"/>
    <property type="evidence" value="ECO:0007669"/>
    <property type="project" value="InterPro"/>
</dbReference>
<dbReference type="InterPro" id="IPR008670">
    <property type="entry name" value="CoA_reduct_LuxC"/>
</dbReference>
<protein>
    <submittedName>
        <fullName evidence="2">Acyl-CoA reductase (LuxC)</fullName>
    </submittedName>
</protein>
<dbReference type="EMBL" id="FWYF01000001">
    <property type="protein sequence ID" value="SMD32214.1"/>
    <property type="molecule type" value="Genomic_DNA"/>
</dbReference>
<dbReference type="GO" id="GO:0003995">
    <property type="term" value="F:acyl-CoA dehydrogenase activity"/>
    <property type="evidence" value="ECO:0007669"/>
    <property type="project" value="InterPro"/>
</dbReference>
<evidence type="ECO:0000313" key="2">
    <source>
        <dbReference type="EMBL" id="SMD32214.1"/>
    </source>
</evidence>
<reference evidence="2 3" key="1">
    <citation type="submission" date="2017-04" db="EMBL/GenBank/DDBJ databases">
        <authorList>
            <person name="Afonso C.L."/>
            <person name="Miller P.J."/>
            <person name="Scott M.A."/>
            <person name="Spackman E."/>
            <person name="Goraichik I."/>
            <person name="Dimitrov K.M."/>
            <person name="Suarez D.L."/>
            <person name="Swayne D.E."/>
        </authorList>
    </citation>
    <scope>NUCLEOTIDE SEQUENCE [LARGE SCALE GENOMIC DNA]</scope>
    <source>
        <strain evidence="2 3">DSM 26133</strain>
    </source>
</reference>
<keyword evidence="1" id="KW-0521">NADP</keyword>
<name>A0A1W2G6S2_REIFA</name>
<proteinExistence type="predicted"/>
<sequence length="334" mass="38118">MLLNDRIKSFETLGIRLKNLSEEELEELCLGAKNENAWFVDDNIKLALDGVGLFLNKTNLESWLGSYQINAVNPKKIGVIAAGNIPLVGFHDVMCVLLSGHYLMIKMSSKDGVLMRFVLEELFKIEPKYKPQVTFVERMNEADAFIATGSDNTARYFEYYFKDKPNVIRRNRTSVAVLTGKETAEDFRNLGHDIFQYYGLGCRNVSKVFVPKDYNFSPFLDALKPYEPIIHHHKYRNNYDYNKSIYLVNSEPFLDTEFLMVRESEDLVSPISVLYYQEYSDNKMLVSYLNDNADKIQCVVGADDDQIPFGQAQQPGVSDYADGVDTMAFLTGLS</sequence>
<gene>
    <name evidence="2" type="ORF">SAMN04488029_0557</name>
</gene>